<keyword evidence="3" id="KW-0064">Aspartyl protease</keyword>
<dbReference type="EMBL" id="BARV01011128">
    <property type="protein sequence ID" value="GAI04236.1"/>
    <property type="molecule type" value="Genomic_DNA"/>
</dbReference>
<dbReference type="GO" id="GO:0008047">
    <property type="term" value="F:enzyme activator activity"/>
    <property type="evidence" value="ECO:0007669"/>
    <property type="project" value="InterPro"/>
</dbReference>
<evidence type="ECO:0000256" key="3">
    <source>
        <dbReference type="ARBA" id="ARBA00022750"/>
    </source>
</evidence>
<evidence type="ECO:0000256" key="1">
    <source>
        <dbReference type="ARBA" id="ARBA00006814"/>
    </source>
</evidence>
<evidence type="ECO:0000256" key="4">
    <source>
        <dbReference type="ARBA" id="ARBA00022801"/>
    </source>
</evidence>
<dbReference type="InterPro" id="IPR000671">
    <property type="entry name" value="Peptidase_A31"/>
</dbReference>
<keyword evidence="4" id="KW-0378">Hydrolase</keyword>
<evidence type="ECO:0000256" key="2">
    <source>
        <dbReference type="ARBA" id="ARBA00022670"/>
    </source>
</evidence>
<dbReference type="InterPro" id="IPR023430">
    <property type="entry name" value="Pept_HybD-like_dom_sf"/>
</dbReference>
<gene>
    <name evidence="5" type="ORF">S06H3_21243</name>
</gene>
<dbReference type="PANTHER" id="PTHR30302">
    <property type="entry name" value="HYDROGENASE 1 MATURATION PROTEASE"/>
    <property type="match status" value="1"/>
</dbReference>
<dbReference type="SUPFAM" id="SSF53163">
    <property type="entry name" value="HybD-like"/>
    <property type="match status" value="1"/>
</dbReference>
<evidence type="ECO:0000313" key="5">
    <source>
        <dbReference type="EMBL" id="GAI04236.1"/>
    </source>
</evidence>
<protein>
    <recommendedName>
        <fullName evidence="6">Hydrogenase 3 maturation protease</fullName>
    </recommendedName>
</protein>
<dbReference type="GO" id="GO:0004190">
    <property type="term" value="F:aspartic-type endopeptidase activity"/>
    <property type="evidence" value="ECO:0007669"/>
    <property type="project" value="UniProtKB-KW"/>
</dbReference>
<accession>X1LEF5</accession>
<dbReference type="GO" id="GO:0016485">
    <property type="term" value="P:protein processing"/>
    <property type="evidence" value="ECO:0007669"/>
    <property type="project" value="TreeGrafter"/>
</dbReference>
<dbReference type="PANTHER" id="PTHR30302:SF1">
    <property type="entry name" value="HYDROGENASE 2 MATURATION PROTEASE"/>
    <property type="match status" value="1"/>
</dbReference>
<evidence type="ECO:0008006" key="6">
    <source>
        <dbReference type="Google" id="ProtNLM"/>
    </source>
</evidence>
<comment type="caution">
    <text evidence="5">The sequence shown here is derived from an EMBL/GenBank/DDBJ whole genome shotgun (WGS) entry which is preliminary data.</text>
</comment>
<comment type="similarity">
    <text evidence="1">Belongs to the peptidase A31 family.</text>
</comment>
<dbReference type="InterPro" id="IPR004420">
    <property type="entry name" value="Pept_A31_hyd_mat_HycI"/>
</dbReference>
<dbReference type="NCBIfam" id="TIGR00072">
    <property type="entry name" value="hydrog_prot"/>
    <property type="match status" value="1"/>
</dbReference>
<dbReference type="Pfam" id="PF01750">
    <property type="entry name" value="HycI"/>
    <property type="match status" value="1"/>
</dbReference>
<reference evidence="5" key="1">
    <citation type="journal article" date="2014" name="Front. Microbiol.">
        <title>High frequency of phylogenetically diverse reductive dehalogenase-homologous genes in deep subseafloor sedimentary metagenomes.</title>
        <authorList>
            <person name="Kawai M."/>
            <person name="Futagami T."/>
            <person name="Toyoda A."/>
            <person name="Takaki Y."/>
            <person name="Nishi S."/>
            <person name="Hori S."/>
            <person name="Arai W."/>
            <person name="Tsubouchi T."/>
            <person name="Morono Y."/>
            <person name="Uchiyama I."/>
            <person name="Ito T."/>
            <person name="Fujiyama A."/>
            <person name="Inagaki F."/>
            <person name="Takami H."/>
        </authorList>
    </citation>
    <scope>NUCLEOTIDE SEQUENCE</scope>
    <source>
        <strain evidence="5">Expedition CK06-06</strain>
    </source>
</reference>
<dbReference type="NCBIfam" id="TIGR00142">
    <property type="entry name" value="hycI"/>
    <property type="match status" value="1"/>
</dbReference>
<keyword evidence="2" id="KW-0645">Protease</keyword>
<dbReference type="CDD" id="cd06067">
    <property type="entry name" value="H2MP_MemB-H2evol"/>
    <property type="match status" value="1"/>
</dbReference>
<organism evidence="5">
    <name type="scientific">marine sediment metagenome</name>
    <dbReference type="NCBI Taxonomy" id="412755"/>
    <lineage>
        <taxon>unclassified sequences</taxon>
        <taxon>metagenomes</taxon>
        <taxon>ecological metagenomes</taxon>
    </lineage>
</organism>
<name>X1LEF5_9ZZZZ</name>
<sequence length="166" mass="18474">MKEVVLGIGNTLKGDDGIGIYIVESINKYLEEVKRGAEQAKFTGARRKIIAINCGTTPENYTSIIRKHNPDRLILVDAAEMGLTPGSYRIIPPEKIEVMHLSTHSMALSFLILYISDLCKDIVLVGIQPEKMDFGTELSSAVRRSGDCVANLIIEKRLNEIMRLEI</sequence>
<dbReference type="AlphaFoldDB" id="X1LEF5"/>
<dbReference type="Gene3D" id="3.40.50.1450">
    <property type="entry name" value="HybD-like"/>
    <property type="match status" value="1"/>
</dbReference>
<proteinExistence type="inferred from homology"/>